<gene>
    <name evidence="2" type="ORF">Lalb_Chr03g0028681</name>
</gene>
<evidence type="ECO:0000313" key="2">
    <source>
        <dbReference type="EMBL" id="KAE9616804.1"/>
    </source>
</evidence>
<keyword evidence="1" id="KW-0812">Transmembrane</keyword>
<organism evidence="2 3">
    <name type="scientific">Lupinus albus</name>
    <name type="common">White lupine</name>
    <name type="synonym">Lupinus termis</name>
    <dbReference type="NCBI Taxonomy" id="3870"/>
    <lineage>
        <taxon>Eukaryota</taxon>
        <taxon>Viridiplantae</taxon>
        <taxon>Streptophyta</taxon>
        <taxon>Embryophyta</taxon>
        <taxon>Tracheophyta</taxon>
        <taxon>Spermatophyta</taxon>
        <taxon>Magnoliopsida</taxon>
        <taxon>eudicotyledons</taxon>
        <taxon>Gunneridae</taxon>
        <taxon>Pentapetalae</taxon>
        <taxon>rosids</taxon>
        <taxon>fabids</taxon>
        <taxon>Fabales</taxon>
        <taxon>Fabaceae</taxon>
        <taxon>Papilionoideae</taxon>
        <taxon>50 kb inversion clade</taxon>
        <taxon>genistoids sensu lato</taxon>
        <taxon>core genistoids</taxon>
        <taxon>Genisteae</taxon>
        <taxon>Lupinus</taxon>
    </lineage>
</organism>
<evidence type="ECO:0000256" key="1">
    <source>
        <dbReference type="SAM" id="Phobius"/>
    </source>
</evidence>
<accession>A0A6A4QV92</accession>
<reference evidence="3" key="1">
    <citation type="journal article" date="2020" name="Nat. Commun.">
        <title>Genome sequence of the cluster root forming white lupin.</title>
        <authorList>
            <person name="Hufnagel B."/>
            <person name="Marques A."/>
            <person name="Soriano A."/>
            <person name="Marques L."/>
            <person name="Divol F."/>
            <person name="Doumas P."/>
            <person name="Sallet E."/>
            <person name="Mancinotti D."/>
            <person name="Carrere S."/>
            <person name="Marande W."/>
            <person name="Arribat S."/>
            <person name="Keller J."/>
            <person name="Huneau C."/>
            <person name="Blein T."/>
            <person name="Aime D."/>
            <person name="Laguerre M."/>
            <person name="Taylor J."/>
            <person name="Schubert V."/>
            <person name="Nelson M."/>
            <person name="Geu-Flores F."/>
            <person name="Crespi M."/>
            <person name="Gallardo-Guerrero K."/>
            <person name="Delaux P.-M."/>
            <person name="Salse J."/>
            <person name="Berges H."/>
            <person name="Guyot R."/>
            <person name="Gouzy J."/>
            <person name="Peret B."/>
        </authorList>
    </citation>
    <scope>NUCLEOTIDE SEQUENCE [LARGE SCALE GENOMIC DNA]</scope>
    <source>
        <strain evidence="3">cv. Amiga</strain>
    </source>
</reference>
<keyword evidence="1" id="KW-0472">Membrane</keyword>
<proteinExistence type="predicted"/>
<dbReference type="Proteomes" id="UP000447434">
    <property type="component" value="Chromosome 3"/>
</dbReference>
<keyword evidence="1" id="KW-1133">Transmembrane helix</keyword>
<keyword evidence="3" id="KW-1185">Reference proteome</keyword>
<sequence length="76" mass="8713">MQTQHKGMGNRSHLSLHFKIIAIFLNSSRMNNSFHLILLVSPHPLIIIIIIPLMLKYHAFPSVMVHPHPLRSAQNL</sequence>
<name>A0A6A4QV92_LUPAL</name>
<comment type="caution">
    <text evidence="2">The sequence shown here is derived from an EMBL/GenBank/DDBJ whole genome shotgun (WGS) entry which is preliminary data.</text>
</comment>
<dbReference type="AlphaFoldDB" id="A0A6A4QV92"/>
<feature type="transmembrane region" description="Helical" evidence="1">
    <location>
        <begin position="34"/>
        <end position="55"/>
    </location>
</feature>
<protein>
    <submittedName>
        <fullName evidence="2">Uncharacterized protein</fullName>
    </submittedName>
</protein>
<dbReference type="EMBL" id="WOCE01000003">
    <property type="protein sequence ID" value="KAE9616804.1"/>
    <property type="molecule type" value="Genomic_DNA"/>
</dbReference>
<evidence type="ECO:0000313" key="3">
    <source>
        <dbReference type="Proteomes" id="UP000447434"/>
    </source>
</evidence>